<reference evidence="2" key="1">
    <citation type="submission" date="2021-01" db="EMBL/GenBank/DDBJ databases">
        <authorList>
            <consortium name="Genoscope - CEA"/>
            <person name="William W."/>
        </authorList>
    </citation>
    <scope>NUCLEOTIDE SEQUENCE</scope>
</reference>
<dbReference type="EMBL" id="HG994370">
    <property type="protein sequence ID" value="CAF2060121.1"/>
    <property type="molecule type" value="Genomic_DNA"/>
</dbReference>
<gene>
    <name evidence="2" type="ORF">DARMORV10_C06P28490.1</name>
</gene>
<dbReference type="Proteomes" id="UP001295469">
    <property type="component" value="Chromosome C06"/>
</dbReference>
<evidence type="ECO:0000313" key="2">
    <source>
        <dbReference type="EMBL" id="CAF2060121.1"/>
    </source>
</evidence>
<evidence type="ECO:0000256" key="1">
    <source>
        <dbReference type="SAM" id="MobiDB-lite"/>
    </source>
</evidence>
<dbReference type="AlphaFoldDB" id="A0A816QCB0"/>
<accession>A0A816QCB0</accession>
<sequence length="83" mass="9860">MHTRYMERTNSMREKRQLEEDDNNNQQPERKRPALASLIIAAQDQDPWSLAKDVLPREDEHVYEVHRSDHHVTRFVPSLTAHS</sequence>
<organism evidence="2">
    <name type="scientific">Brassica napus</name>
    <name type="common">Rape</name>
    <dbReference type="NCBI Taxonomy" id="3708"/>
    <lineage>
        <taxon>Eukaryota</taxon>
        <taxon>Viridiplantae</taxon>
        <taxon>Streptophyta</taxon>
        <taxon>Embryophyta</taxon>
        <taxon>Tracheophyta</taxon>
        <taxon>Spermatophyta</taxon>
        <taxon>Magnoliopsida</taxon>
        <taxon>eudicotyledons</taxon>
        <taxon>Gunneridae</taxon>
        <taxon>Pentapetalae</taxon>
        <taxon>rosids</taxon>
        <taxon>malvids</taxon>
        <taxon>Brassicales</taxon>
        <taxon>Brassicaceae</taxon>
        <taxon>Brassiceae</taxon>
        <taxon>Brassica</taxon>
    </lineage>
</organism>
<feature type="compositionally biased region" description="Basic and acidic residues" evidence="1">
    <location>
        <begin position="1"/>
        <end position="18"/>
    </location>
</feature>
<proteinExistence type="predicted"/>
<feature type="region of interest" description="Disordered" evidence="1">
    <location>
        <begin position="1"/>
        <end position="33"/>
    </location>
</feature>
<name>A0A816QCB0_BRANA</name>
<protein>
    <submittedName>
        <fullName evidence="2">(rape) hypothetical protein</fullName>
    </submittedName>
</protein>